<dbReference type="PRINTS" id="PR01050">
    <property type="entry name" value="PYRUVTKNASE"/>
</dbReference>
<evidence type="ECO:0000256" key="9">
    <source>
        <dbReference type="ARBA" id="ARBA00022842"/>
    </source>
</evidence>
<comment type="caution">
    <text evidence="16">The sequence shown here is derived from an EMBL/GenBank/DDBJ whole genome shotgun (WGS) entry which is preliminary data.</text>
</comment>
<keyword evidence="8" id="KW-0067">ATP-binding</keyword>
<reference evidence="16" key="1">
    <citation type="journal article" date="2012" name="Science">
        <title>Fermentation, hydrogen, and sulfur metabolism in multiple uncultivated bacterial phyla.</title>
        <authorList>
            <person name="Wrighton K.C."/>
            <person name="Thomas B.C."/>
            <person name="Sharon I."/>
            <person name="Miller C.S."/>
            <person name="Castelle C.J."/>
            <person name="VerBerkmoes N.C."/>
            <person name="Wilkins M.J."/>
            <person name="Hettich R.L."/>
            <person name="Lipton M.S."/>
            <person name="Williams K.H."/>
            <person name="Long P.E."/>
            <person name="Banfield J.F."/>
        </authorList>
    </citation>
    <scope>NUCLEOTIDE SEQUENCE [LARGE SCALE GENOMIC DNA]</scope>
</reference>
<dbReference type="EMBL" id="AMFJ01000659">
    <property type="protein sequence ID" value="EKE26795.1"/>
    <property type="molecule type" value="Genomic_DNA"/>
</dbReference>
<protein>
    <recommendedName>
        <fullName evidence="3 12">Pyruvate kinase</fullName>
        <ecNumber evidence="3 12">2.7.1.40</ecNumber>
    </recommendedName>
</protein>
<dbReference type="SUPFAM" id="SSF52935">
    <property type="entry name" value="PK C-terminal domain-like"/>
    <property type="match status" value="1"/>
</dbReference>
<dbReference type="InterPro" id="IPR015806">
    <property type="entry name" value="Pyrv_Knase_insert_dom_sf"/>
</dbReference>
<comment type="catalytic activity">
    <reaction evidence="13">
        <text>pyruvate + ATP = phosphoenolpyruvate + ADP + H(+)</text>
        <dbReference type="Rhea" id="RHEA:18157"/>
        <dbReference type="ChEBI" id="CHEBI:15361"/>
        <dbReference type="ChEBI" id="CHEBI:15378"/>
        <dbReference type="ChEBI" id="CHEBI:30616"/>
        <dbReference type="ChEBI" id="CHEBI:58702"/>
        <dbReference type="ChEBI" id="CHEBI:456216"/>
        <dbReference type="EC" id="2.7.1.40"/>
    </reaction>
</comment>
<dbReference type="Pfam" id="PF00224">
    <property type="entry name" value="PK"/>
    <property type="match status" value="1"/>
</dbReference>
<dbReference type="GO" id="GO:0030955">
    <property type="term" value="F:potassium ion binding"/>
    <property type="evidence" value="ECO:0007669"/>
    <property type="project" value="UniProtKB-UniRule"/>
</dbReference>
<dbReference type="InterPro" id="IPR036918">
    <property type="entry name" value="Pyrv_Knase_C_sf"/>
</dbReference>
<gene>
    <name evidence="16" type="ORF">ACD_4C00143G0010</name>
</gene>
<dbReference type="InterPro" id="IPR015795">
    <property type="entry name" value="Pyrv_Knase_C"/>
</dbReference>
<keyword evidence="4 13" id="KW-0808">Transferase</keyword>
<evidence type="ECO:0000256" key="1">
    <source>
        <dbReference type="ARBA" id="ARBA00004997"/>
    </source>
</evidence>
<organism evidence="16">
    <name type="scientific">uncultured bacterium</name>
    <name type="common">gcode 4</name>
    <dbReference type="NCBI Taxonomy" id="1234023"/>
    <lineage>
        <taxon>Bacteria</taxon>
        <taxon>environmental samples</taxon>
    </lineage>
</organism>
<dbReference type="SUPFAM" id="SSF51621">
    <property type="entry name" value="Phosphoenolpyruvate/pyruvate domain"/>
    <property type="match status" value="1"/>
</dbReference>
<keyword evidence="5" id="KW-0479">Metal-binding</keyword>
<dbReference type="Gene3D" id="2.40.33.10">
    <property type="entry name" value="PK beta-barrel domain-like"/>
    <property type="match status" value="1"/>
</dbReference>
<keyword evidence="10 13" id="KW-0324">Glycolysis</keyword>
<evidence type="ECO:0000256" key="6">
    <source>
        <dbReference type="ARBA" id="ARBA00022741"/>
    </source>
</evidence>
<dbReference type="AlphaFoldDB" id="K2GTW1"/>
<dbReference type="InterPro" id="IPR040442">
    <property type="entry name" value="Pyrv_kinase-like_dom_sf"/>
</dbReference>
<dbReference type="InterPro" id="IPR015793">
    <property type="entry name" value="Pyrv_Knase_brl"/>
</dbReference>
<dbReference type="GO" id="GO:0005524">
    <property type="term" value="F:ATP binding"/>
    <property type="evidence" value="ECO:0007669"/>
    <property type="project" value="UniProtKB-KW"/>
</dbReference>
<dbReference type="InterPro" id="IPR001697">
    <property type="entry name" value="Pyr_Knase"/>
</dbReference>
<evidence type="ECO:0000256" key="8">
    <source>
        <dbReference type="ARBA" id="ARBA00022840"/>
    </source>
</evidence>
<dbReference type="NCBIfam" id="TIGR01064">
    <property type="entry name" value="pyruv_kin"/>
    <property type="match status" value="1"/>
</dbReference>
<evidence type="ECO:0000256" key="5">
    <source>
        <dbReference type="ARBA" id="ARBA00022723"/>
    </source>
</evidence>
<dbReference type="SUPFAM" id="SSF50800">
    <property type="entry name" value="PK beta-barrel domain-like"/>
    <property type="match status" value="1"/>
</dbReference>
<dbReference type="GO" id="GO:0004743">
    <property type="term" value="F:pyruvate kinase activity"/>
    <property type="evidence" value="ECO:0007669"/>
    <property type="project" value="UniProtKB-UniRule"/>
</dbReference>
<feature type="domain" description="Pyruvate kinase barrel" evidence="14">
    <location>
        <begin position="1"/>
        <end position="324"/>
    </location>
</feature>
<dbReference type="Gene3D" id="3.20.20.60">
    <property type="entry name" value="Phosphoenolpyruvate-binding domains"/>
    <property type="match status" value="1"/>
</dbReference>
<keyword evidence="9 13" id="KW-0460">Magnesium</keyword>
<evidence type="ECO:0000256" key="10">
    <source>
        <dbReference type="ARBA" id="ARBA00023152"/>
    </source>
</evidence>
<dbReference type="InterPro" id="IPR011037">
    <property type="entry name" value="Pyrv_Knase-like_insert_dom_sf"/>
</dbReference>
<dbReference type="Pfam" id="PF02887">
    <property type="entry name" value="PK_C"/>
    <property type="match status" value="1"/>
</dbReference>
<feature type="domain" description="Pyruvate kinase C-terminal" evidence="15">
    <location>
        <begin position="360"/>
        <end position="459"/>
    </location>
</feature>
<dbReference type="Gene3D" id="3.40.1380.20">
    <property type="entry name" value="Pyruvate kinase, C-terminal domain"/>
    <property type="match status" value="1"/>
</dbReference>
<evidence type="ECO:0000256" key="3">
    <source>
        <dbReference type="ARBA" id="ARBA00012142"/>
    </source>
</evidence>
<comment type="pathway">
    <text evidence="1 13">Carbohydrate degradation; glycolysis; pyruvate from D-glyceraldehyde 3-phosphate: step 5/5.</text>
</comment>
<keyword evidence="11" id="KW-0670">Pyruvate</keyword>
<accession>K2GTW1</accession>
<evidence type="ECO:0000256" key="4">
    <source>
        <dbReference type="ARBA" id="ARBA00022679"/>
    </source>
</evidence>
<dbReference type="GO" id="GO:0000287">
    <property type="term" value="F:magnesium ion binding"/>
    <property type="evidence" value="ECO:0007669"/>
    <property type="project" value="UniProtKB-UniRule"/>
</dbReference>
<dbReference type="GO" id="GO:0016301">
    <property type="term" value="F:kinase activity"/>
    <property type="evidence" value="ECO:0007669"/>
    <property type="project" value="UniProtKB-KW"/>
</dbReference>
<evidence type="ECO:0000313" key="16">
    <source>
        <dbReference type="EMBL" id="EKE26795.1"/>
    </source>
</evidence>
<dbReference type="UniPathway" id="UPA00109">
    <property type="reaction ID" value="UER00188"/>
</dbReference>
<evidence type="ECO:0000256" key="7">
    <source>
        <dbReference type="ARBA" id="ARBA00022777"/>
    </source>
</evidence>
<evidence type="ECO:0000256" key="12">
    <source>
        <dbReference type="NCBIfam" id="TIGR01064"/>
    </source>
</evidence>
<evidence type="ECO:0000259" key="14">
    <source>
        <dbReference type="Pfam" id="PF00224"/>
    </source>
</evidence>
<dbReference type="PANTHER" id="PTHR11817">
    <property type="entry name" value="PYRUVATE KINASE"/>
    <property type="match status" value="1"/>
</dbReference>
<dbReference type="InterPro" id="IPR015813">
    <property type="entry name" value="Pyrv/PenolPyrv_kinase-like_dom"/>
</dbReference>
<name>K2GTW1_9BACT</name>
<proteinExistence type="inferred from homology"/>
<evidence type="ECO:0000256" key="13">
    <source>
        <dbReference type="RuleBase" id="RU000504"/>
    </source>
</evidence>
<dbReference type="EC" id="2.7.1.40" evidence="3 12"/>
<comment type="similarity">
    <text evidence="2 13">Belongs to the pyruvate kinase family.</text>
</comment>
<sequence length="477" mass="56664">MKKTKIIATLWPASQSEEKLVALFEAWINIIRFNFSHAVYDNAKENKNKIDRLNAGWKTKLSCLLDTKWPEIRTGDLWEKILFKKWDLFDIYVDLEKVKNKENSLFCDYEYLIEDLEIGDDIEIDSWLLRVSVIKKNKDFITVEAGSDCLIWSRRHINLPGKSLRLPWITDKDKQDVLFWIENDFDFIAQSFVRSKDNVMELRKFLNDNNWSHIKIISKIENQEWIDNLDEIIEVSDWIMVARWDLWIEVPIESLPVYQRQMVKKCLESWKFVIVATQLIESMMENPFPTRAEISDIFNSVMQKADCLMLSGETAIWKYPIEAVTMMKNVIVEAEKQMTYKHQDFKNDWLNDRDIEKKQLIRSALFMADEMNVDAILIFTKTWLLARLAWAYRPSKDVFAFTGNEHSLKYMNILFWIRAFMLENWSNIQKENVMHSIEFLLNSNKLSKDSKVIVITDIQKDDKEIPALEIITLKDFF</sequence>
<evidence type="ECO:0000256" key="11">
    <source>
        <dbReference type="ARBA" id="ARBA00023317"/>
    </source>
</evidence>
<keyword evidence="6" id="KW-0547">Nucleotide-binding</keyword>
<keyword evidence="7 13" id="KW-0418">Kinase</keyword>
<evidence type="ECO:0000256" key="2">
    <source>
        <dbReference type="ARBA" id="ARBA00008663"/>
    </source>
</evidence>
<evidence type="ECO:0000259" key="15">
    <source>
        <dbReference type="Pfam" id="PF02887"/>
    </source>
</evidence>